<dbReference type="GO" id="GO:0007219">
    <property type="term" value="P:Notch signaling pathway"/>
    <property type="evidence" value="ECO:0007669"/>
    <property type="project" value="InterPro"/>
</dbReference>
<evidence type="ECO:0000259" key="17">
    <source>
        <dbReference type="PROSITE" id="PS50089"/>
    </source>
</evidence>
<feature type="compositionally biased region" description="Basic and acidic residues" evidence="16">
    <location>
        <begin position="1185"/>
        <end position="1198"/>
    </location>
</feature>
<feature type="domain" description="Myb-like" evidence="18">
    <location>
        <begin position="79"/>
        <end position="130"/>
    </location>
</feature>
<dbReference type="InterPro" id="IPR039396">
    <property type="entry name" value="Deltex_C"/>
</dbReference>
<comment type="catalytic activity">
    <reaction evidence="1">
        <text>S-ubiquitinyl-[E2 ubiquitin-conjugating enzyme]-L-cysteine + [acceptor protein]-L-lysine = [E2 ubiquitin-conjugating enzyme]-L-cysteine + N(6)-ubiquitinyl-[acceptor protein]-L-lysine.</text>
        <dbReference type="EC" id="2.3.2.27"/>
    </reaction>
</comment>
<dbReference type="Gene3D" id="1.10.10.60">
    <property type="entry name" value="Homeodomain-like"/>
    <property type="match status" value="3"/>
</dbReference>
<dbReference type="InterPro" id="IPR039398">
    <property type="entry name" value="Deltex_fam"/>
</dbReference>
<feature type="domain" description="Myb-like" evidence="18">
    <location>
        <begin position="32"/>
        <end position="78"/>
    </location>
</feature>
<dbReference type="GO" id="GO:0008270">
    <property type="term" value="F:zinc ion binding"/>
    <property type="evidence" value="ECO:0007669"/>
    <property type="project" value="UniProtKB-KW"/>
</dbReference>
<evidence type="ECO:0000256" key="10">
    <source>
        <dbReference type="ARBA" id="ARBA00022833"/>
    </source>
</evidence>
<dbReference type="InterPro" id="IPR013083">
    <property type="entry name" value="Znf_RING/FYVE/PHD"/>
</dbReference>
<feature type="compositionally biased region" description="Polar residues" evidence="16">
    <location>
        <begin position="804"/>
        <end position="823"/>
    </location>
</feature>
<keyword evidence="21" id="KW-1185">Reference proteome</keyword>
<feature type="region of interest" description="Disordered" evidence="16">
    <location>
        <begin position="336"/>
        <end position="359"/>
    </location>
</feature>
<evidence type="ECO:0000259" key="19">
    <source>
        <dbReference type="PROSITE" id="PS51294"/>
    </source>
</evidence>
<sequence>MSWWARGEDEDEAMCQDTDSDVADQKDCGKVKVKWTQEEDDKLRKLVQNVGPNDWKYISGFLPNRSEHQCQHRWFKVLDPDLVKGPWTKEEDEKVIELVKKYGNKQWAMVAKHLKGRLGKQCRERWHNHLNPDVKKSSWTPEEDLIIYKAHCVLGNRWAEIAKLLPGRTDNAVKNHWNSTIKRKVETGYYAGVDTTLHVLQQTETEELVSEDSAQRQVEFCCDGASEGLPGEVPKRDPDSHEKVTSAPQKTASPKTPKAPATPKSEAGDSNVSTWVMDSSGFLSPSAAPTLKEVMELMDGDLEGWCTMSDFELPEESQSSELLQFRLEGSTLQELSKGSKGELIPISPGGATPPSILSRRSRRRIALSPDPNDSMTPKSTPVKILPFSPSQFLNMWTKQDTLDLENPSLTSTPVCSQKAIVTTPLHRDKTPLTQKENSLFITPNHKSDLDTTPRTPTPFKNALEKYGPLRPLPQTPNLEEDLKEVLRSEAGIELIVEDETPIEKKRKQVYRPPMKKVRKSLALDVIDCSESVAARMQQIKRTVKTSQKAQVARSLPLVTCCDVKKEENVLDQGFILGPNESGLPTKPVPSTLQQSPPPMSPAWETVVCGRTKDQLIMTEKARRCLLEEKTLKAMDIDEYDLYTAGAEGQDAGPSLDYMMHLNMTMNQPHLQLEEDIYTAGDEIPQPSAPLDIAKFKIKVDWTEPFPERWRARLQKALQSWLSRLEGKPSVLSLELMKDLSCAEVQITPSTALTVLKYHRTASLKFKDYQDGKVKGDKEVIAQIYLDEAHSVTGPQKSLLEENKAPSSKVNSTKPETSAVSEDTNNSEDDVAANRASKDAEITKTFEMTPETSDGLPVPLLQFWYMLHAYRKELELIEKRHGVSMGSEASVSFRPTQTASPDSVSRASEDFQKLVMGCMDSFSVATINHNDMDSDIVKEALRNIQSEKTKMMLTMSASDCRFFGPKKFTDIIKRETTGAENQFKDKWNEMDLDNNISPQSRSSLHMDTKDLQTQLEMDKAHWDLMKLSYEEQISQLQTKYGVLFHEEKLQKNIIKVQARSKGDQHINLEGHALRALTHLYQKLASAAVSCELTNPKHETDVAPLVQKLQQQHYCVVAADAFSPWKLVGLPEHLSPAIADIEKKLKKNVFDDKMKKFIGYLDDIPQARGFRWNQTPDYGPGAVGGAGRDEGVNFRGRSETDTGFNEQSKNDSKHDSKGAHAEEETCAICMDSFTDKTKLKCGHEFCQECIRRSVESLGSICPVCKEVFGKLEGNQPDGTMTVRKSRSSLPGYPHCGTIEITYDIPSGIQTKEHPNPGKSYCWTQCRAYLPDSHAGKEVLGLLQRAFKQKLIFTVGTSTTSGLENAVTWNDIHHKINTHGGPLNYGYPDPDYLKRVKDELKAKGIE</sequence>
<comment type="subcellular location">
    <subcellularLocation>
        <location evidence="2">Nucleus</location>
    </subcellularLocation>
</comment>
<evidence type="ECO:0000256" key="6">
    <source>
        <dbReference type="ARBA" id="ARBA00022679"/>
    </source>
</evidence>
<dbReference type="InterPro" id="IPR001841">
    <property type="entry name" value="Znf_RING"/>
</dbReference>
<keyword evidence="11" id="KW-0805">Transcription regulation</keyword>
<dbReference type="Gene3D" id="3.30.40.10">
    <property type="entry name" value="Zinc/RING finger domain, C3HC4 (zinc finger)"/>
    <property type="match status" value="1"/>
</dbReference>
<organism evidence="20 21">
    <name type="scientific">Onychostoma macrolepis</name>
    <dbReference type="NCBI Taxonomy" id="369639"/>
    <lineage>
        <taxon>Eukaryota</taxon>
        <taxon>Metazoa</taxon>
        <taxon>Chordata</taxon>
        <taxon>Craniata</taxon>
        <taxon>Vertebrata</taxon>
        <taxon>Euteleostomi</taxon>
        <taxon>Actinopterygii</taxon>
        <taxon>Neopterygii</taxon>
        <taxon>Teleostei</taxon>
        <taxon>Ostariophysi</taxon>
        <taxon>Cypriniformes</taxon>
        <taxon>Cyprinidae</taxon>
        <taxon>Acrossocheilinae</taxon>
        <taxon>Onychostoma</taxon>
    </lineage>
</organism>
<dbReference type="InterPro" id="IPR017930">
    <property type="entry name" value="Myb_dom"/>
</dbReference>
<dbReference type="SMART" id="SM00717">
    <property type="entry name" value="SANT"/>
    <property type="match status" value="3"/>
</dbReference>
<dbReference type="PANTHER" id="PTHR12622">
    <property type="entry name" value="DELTEX-RELATED"/>
    <property type="match status" value="1"/>
</dbReference>
<evidence type="ECO:0000256" key="1">
    <source>
        <dbReference type="ARBA" id="ARBA00000900"/>
    </source>
</evidence>
<accession>A0A7J6CIP9</accession>
<dbReference type="Gene3D" id="3.30.390.130">
    <property type="match status" value="1"/>
</dbReference>
<dbReference type="InterPro" id="IPR039399">
    <property type="entry name" value="Deltex_C_sf"/>
</dbReference>
<evidence type="ECO:0000256" key="12">
    <source>
        <dbReference type="ARBA" id="ARBA00023125"/>
    </source>
</evidence>
<keyword evidence="8" id="KW-0677">Repeat</keyword>
<dbReference type="GO" id="GO:0003677">
    <property type="term" value="F:DNA binding"/>
    <property type="evidence" value="ECO:0007669"/>
    <property type="project" value="UniProtKB-KW"/>
</dbReference>
<dbReference type="PROSITE" id="PS51294">
    <property type="entry name" value="HTH_MYB"/>
    <property type="match status" value="3"/>
</dbReference>
<evidence type="ECO:0000256" key="8">
    <source>
        <dbReference type="ARBA" id="ARBA00022737"/>
    </source>
</evidence>
<dbReference type="Proteomes" id="UP000579812">
    <property type="component" value="Unassembled WGS sequence"/>
</dbReference>
<keyword evidence="10" id="KW-0862">Zinc</keyword>
<evidence type="ECO:0000256" key="15">
    <source>
        <dbReference type="PROSITE-ProRule" id="PRU00175"/>
    </source>
</evidence>
<evidence type="ECO:0000256" key="7">
    <source>
        <dbReference type="ARBA" id="ARBA00022723"/>
    </source>
</evidence>
<dbReference type="Pfam" id="PF18102">
    <property type="entry name" value="DTC"/>
    <property type="match status" value="1"/>
</dbReference>
<dbReference type="PROSITE" id="PS00518">
    <property type="entry name" value="ZF_RING_1"/>
    <property type="match status" value="1"/>
</dbReference>
<comment type="pathway">
    <text evidence="3">Protein modification; protein ubiquitination.</text>
</comment>
<comment type="similarity">
    <text evidence="4">Belongs to the Deltex family.</text>
</comment>
<dbReference type="GO" id="GO:0005634">
    <property type="term" value="C:nucleus"/>
    <property type="evidence" value="ECO:0007669"/>
    <property type="project" value="UniProtKB-SubCell"/>
</dbReference>
<dbReference type="Pfam" id="PF09316">
    <property type="entry name" value="Cmyb_C"/>
    <property type="match status" value="1"/>
</dbReference>
<keyword evidence="12" id="KW-0238">DNA-binding</keyword>
<comment type="caution">
    <text evidence="20">The sequence shown here is derived from an EMBL/GenBank/DDBJ whole genome shotgun (WGS) entry which is preliminary data.</text>
</comment>
<evidence type="ECO:0000256" key="13">
    <source>
        <dbReference type="ARBA" id="ARBA00023163"/>
    </source>
</evidence>
<dbReference type="InterPro" id="IPR015395">
    <property type="entry name" value="C-myb_C"/>
</dbReference>
<keyword evidence="9 15" id="KW-0863">Zinc-finger</keyword>
<evidence type="ECO:0000256" key="14">
    <source>
        <dbReference type="ARBA" id="ARBA00023242"/>
    </source>
</evidence>
<evidence type="ECO:0000256" key="11">
    <source>
        <dbReference type="ARBA" id="ARBA00023015"/>
    </source>
</evidence>
<dbReference type="InterPro" id="IPR017907">
    <property type="entry name" value="Znf_RING_CS"/>
</dbReference>
<evidence type="ECO:0000256" key="2">
    <source>
        <dbReference type="ARBA" id="ARBA00004123"/>
    </source>
</evidence>
<feature type="domain" description="HTH myb-type" evidence="19">
    <location>
        <begin position="79"/>
        <end position="134"/>
    </location>
</feature>
<feature type="domain" description="HTH myb-type" evidence="19">
    <location>
        <begin position="27"/>
        <end position="78"/>
    </location>
</feature>
<dbReference type="PROSITE" id="PS50090">
    <property type="entry name" value="MYB_LIKE"/>
    <property type="match status" value="3"/>
</dbReference>
<feature type="region of interest" description="Disordered" evidence="16">
    <location>
        <begin position="794"/>
        <end position="837"/>
    </location>
</feature>
<dbReference type="GO" id="GO:0016567">
    <property type="term" value="P:protein ubiquitination"/>
    <property type="evidence" value="ECO:0007669"/>
    <property type="project" value="UniProtKB-UniPathway"/>
</dbReference>
<evidence type="ECO:0000313" key="21">
    <source>
        <dbReference type="Proteomes" id="UP000579812"/>
    </source>
</evidence>
<dbReference type="FunFam" id="1.10.10.60:FF:000010">
    <property type="entry name" value="Transcriptional activator Myb isoform A"/>
    <property type="match status" value="1"/>
</dbReference>
<evidence type="ECO:0000256" key="3">
    <source>
        <dbReference type="ARBA" id="ARBA00004906"/>
    </source>
</evidence>
<feature type="domain" description="RING-type" evidence="17">
    <location>
        <begin position="1224"/>
        <end position="1263"/>
    </location>
</feature>
<feature type="compositionally biased region" description="Low complexity" evidence="16">
    <location>
        <begin position="250"/>
        <end position="265"/>
    </location>
</feature>
<reference evidence="20 21" key="1">
    <citation type="submission" date="2020-04" db="EMBL/GenBank/DDBJ databases">
        <title>Chromosome-level genome assembly of a cyprinid fish Onychostoma macrolepis by integration of Nanopore Sequencing, Bionano and Hi-C technology.</title>
        <authorList>
            <person name="Wang D."/>
        </authorList>
    </citation>
    <scope>NUCLEOTIDE SEQUENCE [LARGE SCALE GENOMIC DNA]</scope>
    <source>
        <strain evidence="20">SWU-2019</strain>
        <tissue evidence="20">Muscle</tissue>
    </source>
</reference>
<proteinExistence type="inferred from homology"/>
<dbReference type="InterPro" id="IPR001005">
    <property type="entry name" value="SANT/Myb"/>
</dbReference>
<evidence type="ECO:0000256" key="9">
    <source>
        <dbReference type="ARBA" id="ARBA00022771"/>
    </source>
</evidence>
<dbReference type="PROSITE" id="PS50089">
    <property type="entry name" value="ZF_RING_2"/>
    <property type="match status" value="1"/>
</dbReference>
<feature type="region of interest" description="Disordered" evidence="16">
    <location>
        <begin position="225"/>
        <end position="273"/>
    </location>
</feature>
<dbReference type="UniPathway" id="UPA00143"/>
<dbReference type="SUPFAM" id="SSF46689">
    <property type="entry name" value="Homeodomain-like"/>
    <property type="match status" value="2"/>
</dbReference>
<dbReference type="Pfam" id="PF00249">
    <property type="entry name" value="Myb_DNA-binding"/>
    <property type="match status" value="1"/>
</dbReference>
<keyword evidence="13" id="KW-0804">Transcription</keyword>
<feature type="region of interest" description="Disordered" evidence="16">
    <location>
        <begin position="1173"/>
        <end position="1215"/>
    </location>
</feature>
<evidence type="ECO:0000256" key="16">
    <source>
        <dbReference type="SAM" id="MobiDB-lite"/>
    </source>
</evidence>
<dbReference type="InterPro" id="IPR009057">
    <property type="entry name" value="Homeodomain-like_sf"/>
</dbReference>
<keyword evidence="14" id="KW-0539">Nucleus</keyword>
<dbReference type="EMBL" id="JAAMOB010000011">
    <property type="protein sequence ID" value="KAF4107169.1"/>
    <property type="molecule type" value="Genomic_DNA"/>
</dbReference>
<dbReference type="GO" id="GO:0061630">
    <property type="term" value="F:ubiquitin protein ligase activity"/>
    <property type="evidence" value="ECO:0007669"/>
    <property type="project" value="UniProtKB-EC"/>
</dbReference>
<evidence type="ECO:0000259" key="18">
    <source>
        <dbReference type="PROSITE" id="PS50090"/>
    </source>
</evidence>
<keyword evidence="7" id="KW-0479">Metal-binding</keyword>
<dbReference type="CDD" id="cd09633">
    <property type="entry name" value="Deltex_C"/>
    <property type="match status" value="1"/>
</dbReference>
<protein>
    <recommendedName>
        <fullName evidence="5">RING-type E3 ubiquitin transferase</fullName>
        <ecNumber evidence="5">2.3.2.27</ecNumber>
    </recommendedName>
</protein>
<dbReference type="SMART" id="SM00184">
    <property type="entry name" value="RING"/>
    <property type="match status" value="1"/>
</dbReference>
<dbReference type="SUPFAM" id="SSF57850">
    <property type="entry name" value="RING/U-box"/>
    <property type="match status" value="1"/>
</dbReference>
<dbReference type="EC" id="2.3.2.27" evidence="5"/>
<name>A0A7J6CIP9_9TELE</name>
<feature type="domain" description="HTH myb-type" evidence="19">
    <location>
        <begin position="135"/>
        <end position="185"/>
    </location>
</feature>
<gene>
    <name evidence="20" type="ORF">G5714_011533</name>
</gene>
<keyword evidence="6" id="KW-0808">Transferase</keyword>
<evidence type="ECO:0000313" key="20">
    <source>
        <dbReference type="EMBL" id="KAF4107169.1"/>
    </source>
</evidence>
<evidence type="ECO:0000256" key="4">
    <source>
        <dbReference type="ARBA" id="ARBA00009413"/>
    </source>
</evidence>
<dbReference type="Pfam" id="PF13923">
    <property type="entry name" value="zf-C3HC4_2"/>
    <property type="match status" value="1"/>
</dbReference>
<dbReference type="Pfam" id="PF13921">
    <property type="entry name" value="Myb_DNA-bind_6"/>
    <property type="match status" value="1"/>
</dbReference>
<feature type="compositionally biased region" description="Basic and acidic residues" evidence="16">
    <location>
        <begin position="1206"/>
        <end position="1215"/>
    </location>
</feature>
<evidence type="ECO:0000256" key="5">
    <source>
        <dbReference type="ARBA" id="ARBA00012483"/>
    </source>
</evidence>
<dbReference type="CDD" id="cd00167">
    <property type="entry name" value="SANT"/>
    <property type="match status" value="3"/>
</dbReference>
<feature type="compositionally biased region" description="Basic and acidic residues" evidence="16">
    <location>
        <begin position="233"/>
        <end position="244"/>
    </location>
</feature>
<dbReference type="FunFam" id="1.10.10.60:FF:000016">
    <property type="entry name" value="Transcriptional activator Myb isoform A"/>
    <property type="match status" value="1"/>
</dbReference>
<feature type="domain" description="Myb-like" evidence="18">
    <location>
        <begin position="131"/>
        <end position="181"/>
    </location>
</feature>